<comment type="similarity">
    <text evidence="3">In the C-terminal section; belongs to the protein kinase superfamily. Ser/Thr protein kinase family.</text>
</comment>
<dbReference type="PROSITE" id="PS50011">
    <property type="entry name" value="PROTEIN_KINASE_DOM"/>
    <property type="match status" value="1"/>
</dbReference>
<keyword evidence="9 12" id="KW-1133">Transmembrane helix</keyword>
<dbReference type="Gene3D" id="3.30.200.20">
    <property type="entry name" value="Phosphorylase Kinase, domain 1"/>
    <property type="match status" value="1"/>
</dbReference>
<dbReference type="SMART" id="SM00220">
    <property type="entry name" value="S_TKc"/>
    <property type="match status" value="1"/>
</dbReference>
<keyword evidence="7" id="KW-0547">Nucleotide-binding</keyword>
<dbReference type="Gene3D" id="2.60.120.200">
    <property type="match status" value="1"/>
</dbReference>
<feature type="domain" description="Protein kinase" evidence="13">
    <location>
        <begin position="398"/>
        <end position="665"/>
    </location>
</feature>
<protein>
    <recommendedName>
        <fullName evidence="13">Protein kinase domain-containing protein</fullName>
    </recommendedName>
</protein>
<reference evidence="14" key="1">
    <citation type="submission" date="2020-07" db="EMBL/GenBank/DDBJ databases">
        <title>Genome sequence and genetic diversity analysis of an under-domesticated orphan crop, white fonio (Digitaria exilis).</title>
        <authorList>
            <person name="Bennetzen J.L."/>
            <person name="Chen S."/>
            <person name="Ma X."/>
            <person name="Wang X."/>
            <person name="Yssel A.E.J."/>
            <person name="Chaluvadi S.R."/>
            <person name="Johnson M."/>
            <person name="Gangashetty P."/>
            <person name="Hamidou F."/>
            <person name="Sanogo M.D."/>
            <person name="Zwaenepoel A."/>
            <person name="Wallace J."/>
            <person name="Van De Peer Y."/>
            <person name="Van Deynze A."/>
        </authorList>
    </citation>
    <scope>NUCLEOTIDE SEQUENCE</scope>
    <source>
        <tissue evidence="14">Leaves</tissue>
    </source>
</reference>
<dbReference type="InterPro" id="IPR050528">
    <property type="entry name" value="L-type_Lectin-RKs"/>
</dbReference>
<dbReference type="Proteomes" id="UP000636709">
    <property type="component" value="Unassembled WGS sequence"/>
</dbReference>
<organism evidence="14 15">
    <name type="scientific">Digitaria exilis</name>
    <dbReference type="NCBI Taxonomy" id="1010633"/>
    <lineage>
        <taxon>Eukaryota</taxon>
        <taxon>Viridiplantae</taxon>
        <taxon>Streptophyta</taxon>
        <taxon>Embryophyta</taxon>
        <taxon>Tracheophyta</taxon>
        <taxon>Spermatophyta</taxon>
        <taxon>Magnoliopsida</taxon>
        <taxon>Liliopsida</taxon>
        <taxon>Poales</taxon>
        <taxon>Poaceae</taxon>
        <taxon>PACMAD clade</taxon>
        <taxon>Panicoideae</taxon>
        <taxon>Panicodae</taxon>
        <taxon>Paniceae</taxon>
        <taxon>Anthephorinae</taxon>
        <taxon>Digitaria</taxon>
    </lineage>
</organism>
<comment type="similarity">
    <text evidence="2">In the N-terminal section; belongs to the leguminous lectin family.</text>
</comment>
<keyword evidence="10 12" id="KW-0472">Membrane</keyword>
<evidence type="ECO:0000256" key="7">
    <source>
        <dbReference type="ARBA" id="ARBA00022741"/>
    </source>
</evidence>
<dbReference type="PROSITE" id="PS00108">
    <property type="entry name" value="PROTEIN_KINASE_ST"/>
    <property type="match status" value="1"/>
</dbReference>
<evidence type="ECO:0000313" key="15">
    <source>
        <dbReference type="Proteomes" id="UP000636709"/>
    </source>
</evidence>
<keyword evidence="4 12" id="KW-0812">Transmembrane</keyword>
<evidence type="ECO:0000256" key="5">
    <source>
        <dbReference type="ARBA" id="ARBA00022729"/>
    </source>
</evidence>
<dbReference type="InterPro" id="IPR011009">
    <property type="entry name" value="Kinase-like_dom_sf"/>
</dbReference>
<comment type="subcellular location">
    <subcellularLocation>
        <location evidence="1">Membrane</location>
        <topology evidence="1">Single-pass type I membrane protein</topology>
    </subcellularLocation>
</comment>
<dbReference type="AlphaFoldDB" id="A0A835FF58"/>
<dbReference type="Pfam" id="PF00139">
    <property type="entry name" value="Lectin_legB"/>
    <property type="match status" value="1"/>
</dbReference>
<keyword evidence="5" id="KW-0732">Signal</keyword>
<dbReference type="GO" id="GO:0004672">
    <property type="term" value="F:protein kinase activity"/>
    <property type="evidence" value="ECO:0007669"/>
    <property type="project" value="InterPro"/>
</dbReference>
<dbReference type="SUPFAM" id="SSF49899">
    <property type="entry name" value="Concanavalin A-like lectins/glucanases"/>
    <property type="match status" value="1"/>
</dbReference>
<dbReference type="SUPFAM" id="SSF56112">
    <property type="entry name" value="Protein kinase-like (PK-like)"/>
    <property type="match status" value="1"/>
</dbReference>
<evidence type="ECO:0000256" key="1">
    <source>
        <dbReference type="ARBA" id="ARBA00004479"/>
    </source>
</evidence>
<dbReference type="GO" id="GO:0030246">
    <property type="term" value="F:carbohydrate binding"/>
    <property type="evidence" value="ECO:0007669"/>
    <property type="project" value="UniProtKB-KW"/>
</dbReference>
<evidence type="ECO:0000256" key="8">
    <source>
        <dbReference type="ARBA" id="ARBA00022840"/>
    </source>
</evidence>
<evidence type="ECO:0000256" key="9">
    <source>
        <dbReference type="ARBA" id="ARBA00022989"/>
    </source>
</evidence>
<evidence type="ECO:0000313" key="14">
    <source>
        <dbReference type="EMBL" id="KAF8749615.1"/>
    </source>
</evidence>
<evidence type="ECO:0000259" key="13">
    <source>
        <dbReference type="PROSITE" id="PS50011"/>
    </source>
</evidence>
<evidence type="ECO:0000256" key="12">
    <source>
        <dbReference type="SAM" id="Phobius"/>
    </source>
</evidence>
<feature type="region of interest" description="Disordered" evidence="11">
    <location>
        <begin position="674"/>
        <end position="742"/>
    </location>
</feature>
<dbReference type="InterPro" id="IPR008271">
    <property type="entry name" value="Ser/Thr_kinase_AS"/>
</dbReference>
<accession>A0A835FF58</accession>
<evidence type="ECO:0000256" key="3">
    <source>
        <dbReference type="ARBA" id="ARBA00010217"/>
    </source>
</evidence>
<name>A0A835FF58_9POAL</name>
<keyword evidence="15" id="KW-1185">Reference proteome</keyword>
<dbReference type="GO" id="GO:0005524">
    <property type="term" value="F:ATP binding"/>
    <property type="evidence" value="ECO:0007669"/>
    <property type="project" value="UniProtKB-KW"/>
</dbReference>
<dbReference type="EMBL" id="JACEFO010001035">
    <property type="protein sequence ID" value="KAF8749615.1"/>
    <property type="molecule type" value="Genomic_DNA"/>
</dbReference>
<gene>
    <name evidence="14" type="ORF">HU200_012633</name>
</gene>
<keyword evidence="8" id="KW-0067">ATP-binding</keyword>
<dbReference type="FunFam" id="1.10.510.10:FF:000444">
    <property type="entry name" value="probable L-type lectin-domain containing receptor kinase S.5"/>
    <property type="match status" value="1"/>
</dbReference>
<dbReference type="GO" id="GO:0016020">
    <property type="term" value="C:membrane"/>
    <property type="evidence" value="ECO:0007669"/>
    <property type="project" value="UniProtKB-SubCell"/>
</dbReference>
<feature type="transmembrane region" description="Helical" evidence="12">
    <location>
        <begin position="338"/>
        <end position="361"/>
    </location>
</feature>
<dbReference type="Pfam" id="PF00069">
    <property type="entry name" value="Pkinase"/>
    <property type="match status" value="1"/>
</dbReference>
<evidence type="ECO:0000256" key="11">
    <source>
        <dbReference type="SAM" id="MobiDB-lite"/>
    </source>
</evidence>
<proteinExistence type="inferred from homology"/>
<dbReference type="InterPro" id="IPR000719">
    <property type="entry name" value="Prot_kinase_dom"/>
</dbReference>
<evidence type="ECO:0000256" key="6">
    <source>
        <dbReference type="ARBA" id="ARBA00022734"/>
    </source>
</evidence>
<evidence type="ECO:0000256" key="2">
    <source>
        <dbReference type="ARBA" id="ARBA00008536"/>
    </source>
</evidence>
<dbReference type="InterPro" id="IPR013320">
    <property type="entry name" value="ConA-like_dom_sf"/>
</dbReference>
<evidence type="ECO:0000256" key="10">
    <source>
        <dbReference type="ARBA" id="ARBA00023136"/>
    </source>
</evidence>
<keyword evidence="6" id="KW-0430">Lectin</keyword>
<comment type="caution">
    <text evidence="14">The sequence shown here is derived from an EMBL/GenBank/DDBJ whole genome shotgun (WGS) entry which is preliminary data.</text>
</comment>
<evidence type="ECO:0000256" key="4">
    <source>
        <dbReference type="ARBA" id="ARBA00022692"/>
    </source>
</evidence>
<sequence length="742" mass="82278">MLPSVPWGLAAADLESKLDLSAASSPHIQHYPACRSFMEAAVPLTRTTMSPRLLALTSCVHIALVQFLVAPCSGRPAFRVADGLRFSWDAGVLDGVLHLTADDVYEPPVQLESSAGHAILWQGFYLALGYNFTYPSPVRSYGPLSQEASFNTTFTMSVARPGNHTAVGPDDDGGGLLFEVLPREDFRDGLDRAIYSSLASTTSGNISVEIGELEYYYHQGDFAVYVSIVPANVTPAMYTVWIDYDAKRHNMSVFVVHGEGKPKPEQAMLHAPLNISAYSKAYYEYYFGLFASKNRSLPSCQPVVYSWNLTVDRLALAFTDGDGGDGGRHRLGWYLVRFLPVVIAAVAAAAMVLAAVCYMGSRYRALTMKLKLSKAMRRLPGILREFRYADVKKATKNFHESMRLGSGGFGAVYKGAMIAACDGDDGRERLQYVEVAVKKFTRKEDRTYDDFLAELLLVYHYMPNGSLDQHLFRKNDSQHHQILQWETRYNVIKDVAAGLHYVHHEYERVVLHRDIKASNIMLDAAFHGRLGDFGLARVMAFEKTSFTDIGVAGTWGFIAPEYAVSHKATRHTDVYAFGVLILEIVTGKRSLGAADSTFPLLLDWVWWLHDEARLLEAVDDDLIADGEFDADDANRVLLLGLACSDPNPSHRPSMAEVVQVIAKTMPPPDVPLTKPSFMWPPEGHQLALSEDSDDDVGDDFVQPDHRDSDVGNQWEEVESSDGLATGIRSSEITKRKTTRNGH</sequence>
<dbReference type="InterPro" id="IPR001220">
    <property type="entry name" value="Legume_lectin_dom"/>
</dbReference>
<dbReference type="OrthoDB" id="688481at2759"/>
<dbReference type="Gene3D" id="1.10.510.10">
    <property type="entry name" value="Transferase(Phosphotransferase) domain 1"/>
    <property type="match status" value="1"/>
</dbReference>
<dbReference type="PANTHER" id="PTHR27007">
    <property type="match status" value="1"/>
</dbReference>